<organism evidence="2 3">
    <name type="scientific">Myceligenerans xiligouense</name>
    <dbReference type="NCBI Taxonomy" id="253184"/>
    <lineage>
        <taxon>Bacteria</taxon>
        <taxon>Bacillati</taxon>
        <taxon>Actinomycetota</taxon>
        <taxon>Actinomycetes</taxon>
        <taxon>Micrococcales</taxon>
        <taxon>Promicromonosporaceae</taxon>
        <taxon>Myceligenerans</taxon>
    </lineage>
</organism>
<keyword evidence="3" id="KW-1185">Reference proteome</keyword>
<accession>A0A3N4ZI19</accession>
<reference evidence="2 3" key="1">
    <citation type="submission" date="2018-11" db="EMBL/GenBank/DDBJ databases">
        <title>Sequencing the genomes of 1000 actinobacteria strains.</title>
        <authorList>
            <person name="Klenk H.-P."/>
        </authorList>
    </citation>
    <scope>NUCLEOTIDE SEQUENCE [LARGE SCALE GENOMIC DNA]</scope>
    <source>
        <strain evidence="2 3">DSM 15700</strain>
    </source>
</reference>
<evidence type="ECO:0000313" key="2">
    <source>
        <dbReference type="EMBL" id="RPF20515.1"/>
    </source>
</evidence>
<gene>
    <name evidence="2" type="ORF">EDD34_1110</name>
</gene>
<comment type="caution">
    <text evidence="2">The sequence shown here is derived from an EMBL/GenBank/DDBJ whole genome shotgun (WGS) entry which is preliminary data.</text>
</comment>
<dbReference type="Pfam" id="PF24254">
    <property type="entry name" value="DUF7455"/>
    <property type="match status" value="1"/>
</dbReference>
<name>A0A3N4ZI19_9MICO</name>
<proteinExistence type="predicted"/>
<dbReference type="InterPro" id="IPR055878">
    <property type="entry name" value="DUF7455"/>
</dbReference>
<dbReference type="AlphaFoldDB" id="A0A3N4ZI19"/>
<dbReference type="Proteomes" id="UP000280501">
    <property type="component" value="Unassembled WGS sequence"/>
</dbReference>
<sequence length="79" mass="8707">MALWSRGRGRPGHTRALPAQIDTCDRCGMRARLHVMLDNGGELYFCGHHAREYRAALKLVALTMDDVVEPGDMAGTRPG</sequence>
<dbReference type="RefSeq" id="WP_425462344.1">
    <property type="nucleotide sequence ID" value="NZ_RKQZ01000001.1"/>
</dbReference>
<evidence type="ECO:0000313" key="3">
    <source>
        <dbReference type="Proteomes" id="UP000280501"/>
    </source>
</evidence>
<feature type="domain" description="DUF7455" evidence="1">
    <location>
        <begin position="21"/>
        <end position="67"/>
    </location>
</feature>
<protein>
    <recommendedName>
        <fullName evidence="1">DUF7455 domain-containing protein</fullName>
    </recommendedName>
</protein>
<evidence type="ECO:0000259" key="1">
    <source>
        <dbReference type="Pfam" id="PF24254"/>
    </source>
</evidence>
<dbReference type="EMBL" id="RKQZ01000001">
    <property type="protein sequence ID" value="RPF20515.1"/>
    <property type="molecule type" value="Genomic_DNA"/>
</dbReference>